<comment type="caution">
    <text evidence="1">The sequence shown here is derived from an EMBL/GenBank/DDBJ whole genome shotgun (WGS) entry which is preliminary data.</text>
</comment>
<evidence type="ECO:0000313" key="2">
    <source>
        <dbReference type="Proteomes" id="UP001187192"/>
    </source>
</evidence>
<keyword evidence="2" id="KW-1185">Reference proteome</keyword>
<gene>
    <name evidence="1" type="ORF">TIFTF001_019401</name>
</gene>
<dbReference type="AlphaFoldDB" id="A0AA88D8W0"/>
<evidence type="ECO:0000313" key="1">
    <source>
        <dbReference type="EMBL" id="GMN50243.1"/>
    </source>
</evidence>
<protein>
    <submittedName>
        <fullName evidence="1">Uncharacterized protein</fullName>
    </submittedName>
</protein>
<dbReference type="Proteomes" id="UP001187192">
    <property type="component" value="Unassembled WGS sequence"/>
</dbReference>
<reference evidence="1" key="1">
    <citation type="submission" date="2023-07" db="EMBL/GenBank/DDBJ databases">
        <title>draft genome sequence of fig (Ficus carica).</title>
        <authorList>
            <person name="Takahashi T."/>
            <person name="Nishimura K."/>
        </authorList>
    </citation>
    <scope>NUCLEOTIDE SEQUENCE</scope>
</reference>
<proteinExistence type="predicted"/>
<dbReference type="EMBL" id="BTGU01000033">
    <property type="protein sequence ID" value="GMN50243.1"/>
    <property type="molecule type" value="Genomic_DNA"/>
</dbReference>
<accession>A0AA88D8W0</accession>
<organism evidence="1 2">
    <name type="scientific">Ficus carica</name>
    <name type="common">Common fig</name>
    <dbReference type="NCBI Taxonomy" id="3494"/>
    <lineage>
        <taxon>Eukaryota</taxon>
        <taxon>Viridiplantae</taxon>
        <taxon>Streptophyta</taxon>
        <taxon>Embryophyta</taxon>
        <taxon>Tracheophyta</taxon>
        <taxon>Spermatophyta</taxon>
        <taxon>Magnoliopsida</taxon>
        <taxon>eudicotyledons</taxon>
        <taxon>Gunneridae</taxon>
        <taxon>Pentapetalae</taxon>
        <taxon>rosids</taxon>
        <taxon>fabids</taxon>
        <taxon>Rosales</taxon>
        <taxon>Moraceae</taxon>
        <taxon>Ficeae</taxon>
        <taxon>Ficus</taxon>
    </lineage>
</organism>
<sequence length="151" mass="16584">MAVFLIKILFATLSTISYFVTRLIFSTTAYLLVSLIQAFKVPGENAKGLLEQFSEVLKGVVQYFLELILKAITTMISTSFDLLKEGAVGSASMASSAITGLVEQTRASFEGLLKEYLPELIKEFSEMISTIANDLADNFKDALGYVKENFA</sequence>
<name>A0AA88D8W0_FICCA</name>